<evidence type="ECO:0000256" key="1">
    <source>
        <dbReference type="SAM" id="SignalP"/>
    </source>
</evidence>
<evidence type="ECO:0000313" key="3">
    <source>
        <dbReference type="Proteomes" id="UP001231197"/>
    </source>
</evidence>
<feature type="signal peptide" evidence="1">
    <location>
        <begin position="1"/>
        <end position="37"/>
    </location>
</feature>
<sequence>MNLNTYLLLKPTIFKKTLLLKCLLLLGCCYNVLTISAQNFDELDSLLIDRNIENYSVRLFTNFKVNKFNIKNQDSKIRFVPNNRHGIGFGFANRKIILDIAFNLKNPNREETRKFDLQGTTIIKDRHYINFYGQSYKGFTAKNNIDEPFIFRSDMRSVSIGFNYLYTFDGIEFSYALLKAGLSEKRHRNIIITGGVGAFASFDYFSANSSILSENISPYFNEEGNIERYKGLSFGVLAGFISYFKLPEGIVATVNIIPGIGFMAKKINLPNGGYKPADPMLYKLDFSMGVGYSFNQFYVNLTYSNGMYSTDLDYGNKYLLNLTNAKLALGYRFSGHKRNNLK</sequence>
<organism evidence="2 3">
    <name type="scientific">Winogradskyella bathintestinalis</name>
    <dbReference type="NCBI Taxonomy" id="3035208"/>
    <lineage>
        <taxon>Bacteria</taxon>
        <taxon>Pseudomonadati</taxon>
        <taxon>Bacteroidota</taxon>
        <taxon>Flavobacteriia</taxon>
        <taxon>Flavobacteriales</taxon>
        <taxon>Flavobacteriaceae</taxon>
        <taxon>Winogradskyella</taxon>
    </lineage>
</organism>
<dbReference type="RefSeq" id="WP_290206764.1">
    <property type="nucleotide sequence ID" value="NZ_JASDDK010000003.1"/>
</dbReference>
<proteinExistence type="predicted"/>
<gene>
    <name evidence="2" type="ORF">QMA06_10275</name>
</gene>
<feature type="chain" id="PRO_5046823535" evidence="1">
    <location>
        <begin position="38"/>
        <end position="342"/>
    </location>
</feature>
<dbReference type="Pfam" id="PF14391">
    <property type="entry name" value="DUF4421"/>
    <property type="match status" value="1"/>
</dbReference>
<reference evidence="2 3" key="1">
    <citation type="journal article" date="2023" name="Int. J. Syst. Evol. Microbiol.">
        <title>Winogradskyella bathintestinalis sp. nov., isolated from the intestine of the deep-sea loosejaw dragonfish, Malacosteus niger.</title>
        <authorList>
            <person name="Uniacke-Lowe S."/>
            <person name="Johnson C.N."/>
            <person name="Stanton C."/>
            <person name="Hill C."/>
            <person name="Ross P."/>
        </authorList>
    </citation>
    <scope>NUCLEOTIDE SEQUENCE [LARGE SCALE GENOMIC DNA]</scope>
    <source>
        <strain evidence="2 3">APC 3343</strain>
    </source>
</reference>
<dbReference type="Proteomes" id="UP001231197">
    <property type="component" value="Unassembled WGS sequence"/>
</dbReference>
<keyword evidence="3" id="KW-1185">Reference proteome</keyword>
<dbReference type="EMBL" id="JASDDK010000003">
    <property type="protein sequence ID" value="MDN3493111.1"/>
    <property type="molecule type" value="Genomic_DNA"/>
</dbReference>
<accession>A0ABT7ZVR4</accession>
<comment type="caution">
    <text evidence="2">The sequence shown here is derived from an EMBL/GenBank/DDBJ whole genome shotgun (WGS) entry which is preliminary data.</text>
</comment>
<dbReference type="InterPro" id="IPR025535">
    <property type="entry name" value="DUF4421"/>
</dbReference>
<keyword evidence="1" id="KW-0732">Signal</keyword>
<name>A0ABT7ZVR4_9FLAO</name>
<evidence type="ECO:0000313" key="2">
    <source>
        <dbReference type="EMBL" id="MDN3493111.1"/>
    </source>
</evidence>
<protein>
    <submittedName>
        <fullName evidence="2">DUF4421 family protein</fullName>
    </submittedName>
</protein>